<sequence length="69" mass="7202">MAAPAIRKVAKLWILLSFSPTALSTFNLSGSRGASSAAAQTRILTGERTLCPDGSGSQMFGYIQVSPLT</sequence>
<protein>
    <submittedName>
        <fullName evidence="2">Uncharacterized protein</fullName>
    </submittedName>
</protein>
<accession>A0A7J6SGA6</accession>
<dbReference type="AlphaFoldDB" id="A0A7J6SGA6"/>
<dbReference type="Proteomes" id="UP000574390">
    <property type="component" value="Unassembled WGS sequence"/>
</dbReference>
<evidence type="ECO:0000256" key="1">
    <source>
        <dbReference type="SAM" id="SignalP"/>
    </source>
</evidence>
<name>A0A7J6SGA6_PEROL</name>
<organism evidence="2 3">
    <name type="scientific">Perkinsus olseni</name>
    <name type="common">Perkinsus atlanticus</name>
    <dbReference type="NCBI Taxonomy" id="32597"/>
    <lineage>
        <taxon>Eukaryota</taxon>
        <taxon>Sar</taxon>
        <taxon>Alveolata</taxon>
        <taxon>Perkinsozoa</taxon>
        <taxon>Perkinsea</taxon>
        <taxon>Perkinsida</taxon>
        <taxon>Perkinsidae</taxon>
        <taxon>Perkinsus</taxon>
    </lineage>
</organism>
<dbReference type="EMBL" id="JABANM010014872">
    <property type="protein sequence ID" value="KAF4731989.1"/>
    <property type="molecule type" value="Genomic_DNA"/>
</dbReference>
<feature type="signal peptide" evidence="1">
    <location>
        <begin position="1"/>
        <end position="24"/>
    </location>
</feature>
<proteinExistence type="predicted"/>
<comment type="caution">
    <text evidence="2">The sequence shown here is derived from an EMBL/GenBank/DDBJ whole genome shotgun (WGS) entry which is preliminary data.</text>
</comment>
<gene>
    <name evidence="2" type="ORF">FOZ62_032373</name>
</gene>
<reference evidence="2 3" key="1">
    <citation type="submission" date="2020-04" db="EMBL/GenBank/DDBJ databases">
        <title>Perkinsus olseni comparative genomics.</title>
        <authorList>
            <person name="Bogema D.R."/>
        </authorList>
    </citation>
    <scope>NUCLEOTIDE SEQUENCE [LARGE SCALE GENOMIC DNA]</scope>
    <source>
        <strain evidence="2">ATCC PRA-205</strain>
    </source>
</reference>
<keyword evidence="1" id="KW-0732">Signal</keyword>
<evidence type="ECO:0000313" key="3">
    <source>
        <dbReference type="Proteomes" id="UP000574390"/>
    </source>
</evidence>
<feature type="chain" id="PRO_5029685619" evidence="1">
    <location>
        <begin position="25"/>
        <end position="69"/>
    </location>
</feature>
<evidence type="ECO:0000313" key="2">
    <source>
        <dbReference type="EMBL" id="KAF4731989.1"/>
    </source>
</evidence>
<feature type="non-terminal residue" evidence="2">
    <location>
        <position position="1"/>
    </location>
</feature>